<dbReference type="EMBL" id="CP000027">
    <property type="protein sequence ID" value="AAW39204.1"/>
    <property type="molecule type" value="Genomic_DNA"/>
</dbReference>
<organism evidence="1 2">
    <name type="scientific">Dehalococcoides mccartyi (strain ATCC BAA-2266 / KCTC 15142 / 195)</name>
    <name type="common">Dehalococcoides ethenogenes (strain 195)</name>
    <dbReference type="NCBI Taxonomy" id="243164"/>
    <lineage>
        <taxon>Bacteria</taxon>
        <taxon>Bacillati</taxon>
        <taxon>Chloroflexota</taxon>
        <taxon>Dehalococcoidia</taxon>
        <taxon>Dehalococcoidales</taxon>
        <taxon>Dehalococcoidaceae</taxon>
        <taxon>Dehalococcoides</taxon>
    </lineage>
</organism>
<dbReference type="PATRIC" id="fig|243164.10.peg.1474"/>
<gene>
    <name evidence="1" type="ordered locus">DET1562</name>
</gene>
<proteinExistence type="predicted"/>
<dbReference type="InParanoid" id="Q3Z690"/>
<dbReference type="KEGG" id="det:DET1562"/>
<keyword evidence="2" id="KW-1185">Reference proteome</keyword>
<dbReference type="Proteomes" id="UP000008289">
    <property type="component" value="Chromosome"/>
</dbReference>
<name>Q3Z690_DEHM1</name>
<protein>
    <submittedName>
        <fullName evidence="1">Uncharacterized protein</fullName>
    </submittedName>
</protein>
<dbReference type="HOGENOM" id="CLU_100914_0_0_0"/>
<evidence type="ECO:0000313" key="2">
    <source>
        <dbReference type="Proteomes" id="UP000008289"/>
    </source>
</evidence>
<sequence>MNMATEYIIKDEIEKERTPSELQSWLSQKVENICSTQEGLKAFRLQKGLLKKLTEEISPLAKFGEHKFGNTNQVLLKPVMGNQRYDAIVIDKRTEPATETYIEVTQAHEGKNDYWRRRELFNKSYSFAKAPVIKTGKGKNIQVSIPPEATPVEEGVENELKRIVVAAEKKARRDYPTNTSLIISFDDAELSEKRLEELSYPTIDDFVKKELLPLDLRFSHLYLAGKANKVFREYLITKHD</sequence>
<reference evidence="1 2" key="1">
    <citation type="journal article" date="2005" name="Science">
        <title>Genome sequence of the PCE-dechlorinating bacterium Dehalococcoides ethenogenes.</title>
        <authorList>
            <person name="Seshadri R."/>
            <person name="Adrian L."/>
            <person name="Fouts D.E."/>
            <person name="Eisen J.A."/>
            <person name="Phillippy A.M."/>
            <person name="Methe B.A."/>
            <person name="Ward N.L."/>
            <person name="Nelson W.C."/>
            <person name="Deboy R.T."/>
            <person name="Khouri H.M."/>
            <person name="Kolonay J.F."/>
            <person name="Dodson R.J."/>
            <person name="Daugherty S.C."/>
            <person name="Brinkac L.M."/>
            <person name="Sullivan S.A."/>
            <person name="Madupu R."/>
            <person name="Nelson K.E."/>
            <person name="Kang K.H."/>
            <person name="Impraim M."/>
            <person name="Tran K."/>
            <person name="Robinson J.M."/>
            <person name="Forberger H.A."/>
            <person name="Fraser C.M."/>
            <person name="Zinder S.H."/>
            <person name="Heidelberg J.F."/>
        </authorList>
    </citation>
    <scope>NUCLEOTIDE SEQUENCE [LARGE SCALE GENOMIC DNA]</scope>
    <source>
        <strain evidence="2">ATCC BAA-2266 / KCTC 15142 / 195</strain>
    </source>
</reference>
<accession>Q3Z690</accession>
<dbReference type="eggNOG" id="ENOG5033AKX">
    <property type="taxonomic scope" value="Bacteria"/>
</dbReference>
<dbReference type="STRING" id="243164.DET1562"/>
<dbReference type="AlphaFoldDB" id="Q3Z690"/>
<evidence type="ECO:0000313" key="1">
    <source>
        <dbReference type="EMBL" id="AAW39204.1"/>
    </source>
</evidence>